<evidence type="ECO:0000313" key="5">
    <source>
        <dbReference type="Proteomes" id="UP001341840"/>
    </source>
</evidence>
<keyword evidence="2" id="KW-0413">Isomerase</keyword>
<feature type="domain" description="PPIase cyclophilin-type" evidence="3">
    <location>
        <begin position="10"/>
        <end position="90"/>
    </location>
</feature>
<comment type="similarity">
    <text evidence="1 2">Belongs to the cyclophilin-type PPIase family.</text>
</comment>
<reference evidence="4 5" key="1">
    <citation type="journal article" date="2023" name="Plants (Basel)">
        <title>Bridging the Gap: Combining Genomics and Transcriptomics Approaches to Understand Stylosanthes scabra, an Orphan Legume from the Brazilian Caatinga.</title>
        <authorList>
            <person name="Ferreira-Neto J.R.C."/>
            <person name="da Silva M.D."/>
            <person name="Binneck E."/>
            <person name="de Melo N.F."/>
            <person name="da Silva R.H."/>
            <person name="de Melo A.L.T.M."/>
            <person name="Pandolfi V."/>
            <person name="Bustamante F.O."/>
            <person name="Brasileiro-Vidal A.C."/>
            <person name="Benko-Iseppon A.M."/>
        </authorList>
    </citation>
    <scope>NUCLEOTIDE SEQUENCE [LARGE SCALE GENOMIC DNA]</scope>
    <source>
        <tissue evidence="4">Leaves</tissue>
    </source>
</reference>
<sequence>MEIDLLSTYFAVKHVGPGILSMTNAGPNTNGSQFFICPVKELIQTPWLDIPHVVFGHVIDRIDVVKMLESQETSRMHIPKKPCRILTMANFLLMVDSYEEFWHLYPNASSH</sequence>
<evidence type="ECO:0000256" key="2">
    <source>
        <dbReference type="RuleBase" id="RU363019"/>
    </source>
</evidence>
<comment type="function">
    <text evidence="2">PPIases accelerate the folding of proteins. It catalyzes the cis-trans isomerization of proline imidic peptide bonds in oligopeptides.</text>
</comment>
<organism evidence="4 5">
    <name type="scientific">Stylosanthes scabra</name>
    <dbReference type="NCBI Taxonomy" id="79078"/>
    <lineage>
        <taxon>Eukaryota</taxon>
        <taxon>Viridiplantae</taxon>
        <taxon>Streptophyta</taxon>
        <taxon>Embryophyta</taxon>
        <taxon>Tracheophyta</taxon>
        <taxon>Spermatophyta</taxon>
        <taxon>Magnoliopsida</taxon>
        <taxon>eudicotyledons</taxon>
        <taxon>Gunneridae</taxon>
        <taxon>Pentapetalae</taxon>
        <taxon>rosids</taxon>
        <taxon>fabids</taxon>
        <taxon>Fabales</taxon>
        <taxon>Fabaceae</taxon>
        <taxon>Papilionoideae</taxon>
        <taxon>50 kb inversion clade</taxon>
        <taxon>dalbergioids sensu lato</taxon>
        <taxon>Dalbergieae</taxon>
        <taxon>Pterocarpus clade</taxon>
        <taxon>Stylosanthes</taxon>
    </lineage>
</organism>
<protein>
    <recommendedName>
        <fullName evidence="2">Peptidyl-prolyl cis-trans isomerase</fullName>
        <shortName evidence="2">PPIase</shortName>
        <ecNumber evidence="2">5.2.1.8</ecNumber>
    </recommendedName>
</protein>
<accession>A0ABU6V6J1</accession>
<name>A0ABU6V6J1_9FABA</name>
<dbReference type="PANTHER" id="PTHR11071">
    <property type="entry name" value="PEPTIDYL-PROLYL CIS-TRANS ISOMERASE"/>
    <property type="match status" value="1"/>
</dbReference>
<evidence type="ECO:0000259" key="3">
    <source>
        <dbReference type="PROSITE" id="PS50072"/>
    </source>
</evidence>
<dbReference type="PANTHER" id="PTHR11071:SF420">
    <property type="entry name" value="PEPTIDYL-PROLYL CIS-TRANS ISOMERASE CYP20-3, CHLOROPLASTIC"/>
    <property type="match status" value="1"/>
</dbReference>
<dbReference type="InterPro" id="IPR002130">
    <property type="entry name" value="Cyclophilin-type_PPIase_dom"/>
</dbReference>
<dbReference type="EMBL" id="JASCZI010151052">
    <property type="protein sequence ID" value="MED6167983.1"/>
    <property type="molecule type" value="Genomic_DNA"/>
</dbReference>
<comment type="caution">
    <text evidence="4">The sequence shown here is derived from an EMBL/GenBank/DDBJ whole genome shotgun (WGS) entry which is preliminary data.</text>
</comment>
<dbReference type="Gene3D" id="2.40.100.10">
    <property type="entry name" value="Cyclophilin-like"/>
    <property type="match status" value="1"/>
</dbReference>
<dbReference type="Pfam" id="PF00160">
    <property type="entry name" value="Pro_isomerase"/>
    <property type="match status" value="1"/>
</dbReference>
<dbReference type="EC" id="5.2.1.8" evidence="2"/>
<evidence type="ECO:0000313" key="4">
    <source>
        <dbReference type="EMBL" id="MED6167983.1"/>
    </source>
</evidence>
<keyword evidence="2" id="KW-0697">Rotamase</keyword>
<keyword evidence="5" id="KW-1185">Reference proteome</keyword>
<evidence type="ECO:0000256" key="1">
    <source>
        <dbReference type="ARBA" id="ARBA00007365"/>
    </source>
</evidence>
<comment type="catalytic activity">
    <reaction evidence="2">
        <text>[protein]-peptidylproline (omega=180) = [protein]-peptidylproline (omega=0)</text>
        <dbReference type="Rhea" id="RHEA:16237"/>
        <dbReference type="Rhea" id="RHEA-COMP:10747"/>
        <dbReference type="Rhea" id="RHEA-COMP:10748"/>
        <dbReference type="ChEBI" id="CHEBI:83833"/>
        <dbReference type="ChEBI" id="CHEBI:83834"/>
        <dbReference type="EC" id="5.2.1.8"/>
    </reaction>
</comment>
<dbReference type="SUPFAM" id="SSF50891">
    <property type="entry name" value="Cyclophilin-like"/>
    <property type="match status" value="1"/>
</dbReference>
<proteinExistence type="inferred from homology"/>
<dbReference type="Proteomes" id="UP001341840">
    <property type="component" value="Unassembled WGS sequence"/>
</dbReference>
<dbReference type="PROSITE" id="PS50072">
    <property type="entry name" value="CSA_PPIASE_2"/>
    <property type="match status" value="1"/>
</dbReference>
<gene>
    <name evidence="4" type="ORF">PIB30_008008</name>
</gene>
<dbReference type="PRINTS" id="PR00153">
    <property type="entry name" value="CSAPPISMRASE"/>
</dbReference>
<dbReference type="InterPro" id="IPR029000">
    <property type="entry name" value="Cyclophilin-like_dom_sf"/>
</dbReference>